<organism evidence="2 3">
    <name type="scientific">Amanita muscaria (strain Koide BX008)</name>
    <dbReference type="NCBI Taxonomy" id="946122"/>
    <lineage>
        <taxon>Eukaryota</taxon>
        <taxon>Fungi</taxon>
        <taxon>Dikarya</taxon>
        <taxon>Basidiomycota</taxon>
        <taxon>Agaricomycotina</taxon>
        <taxon>Agaricomycetes</taxon>
        <taxon>Agaricomycetidae</taxon>
        <taxon>Agaricales</taxon>
        <taxon>Pluteineae</taxon>
        <taxon>Amanitaceae</taxon>
        <taxon>Amanita</taxon>
    </lineage>
</organism>
<feature type="non-terminal residue" evidence="2">
    <location>
        <position position="1"/>
    </location>
</feature>
<name>A0A0C2W908_AMAMK</name>
<protein>
    <recommendedName>
        <fullName evidence="1">Tc1-like transposase DDE domain-containing protein</fullName>
    </recommendedName>
</protein>
<proteinExistence type="predicted"/>
<dbReference type="Gene3D" id="3.30.420.10">
    <property type="entry name" value="Ribonuclease H-like superfamily/Ribonuclease H"/>
    <property type="match status" value="1"/>
</dbReference>
<gene>
    <name evidence="2" type="ORF">M378DRAFT_52852</name>
</gene>
<dbReference type="AlphaFoldDB" id="A0A0C2W908"/>
<dbReference type="STRING" id="946122.A0A0C2W908"/>
<dbReference type="EMBL" id="KN818360">
    <property type="protein sequence ID" value="KIL57687.1"/>
    <property type="molecule type" value="Genomic_DNA"/>
</dbReference>
<dbReference type="PANTHER" id="PTHR46564">
    <property type="entry name" value="TRANSPOSASE"/>
    <property type="match status" value="1"/>
</dbReference>
<evidence type="ECO:0000259" key="1">
    <source>
        <dbReference type="Pfam" id="PF13358"/>
    </source>
</evidence>
<feature type="non-terminal residue" evidence="2">
    <location>
        <position position="244"/>
    </location>
</feature>
<keyword evidence="3" id="KW-1185">Reference proteome</keyword>
<dbReference type="Pfam" id="PF13358">
    <property type="entry name" value="DDE_3"/>
    <property type="match status" value="1"/>
</dbReference>
<dbReference type="Proteomes" id="UP000054549">
    <property type="component" value="Unassembled WGS sequence"/>
</dbReference>
<dbReference type="InterPro" id="IPR047655">
    <property type="entry name" value="Transpos_IS630-like"/>
</dbReference>
<sequence length="244" mass="28054">PDMYLDELREMLTVASGVQVSVSTVWRALTRGGYTMKKMSRAAIERSADKRLEYIAKISEYNANQLVFVDESSVDRRTSYRGYAWSIRGTKAQRKAFFVRGHRFSVLPALSLDGILHSEIVEGSFCSASFQHFIDGLLNHMQPYPGRNSVIVMDNCRIHKHSDIVEAITSRGMRCEYLPPYSPDLNPIELAFSAMKYHLRRDGEYVRMAMTVMSDEDIFMALSKALYIIDSRDIYNWYNHCGYV</sequence>
<dbReference type="OrthoDB" id="2266637at2759"/>
<evidence type="ECO:0000313" key="2">
    <source>
        <dbReference type="EMBL" id="KIL57687.1"/>
    </source>
</evidence>
<accession>A0A0C2W908</accession>
<dbReference type="PANTHER" id="PTHR46564:SF1">
    <property type="entry name" value="TRANSPOSASE"/>
    <property type="match status" value="1"/>
</dbReference>
<feature type="domain" description="Tc1-like transposase DDE" evidence="1">
    <location>
        <begin position="65"/>
        <end position="201"/>
    </location>
</feature>
<dbReference type="InterPro" id="IPR038717">
    <property type="entry name" value="Tc1-like_DDE_dom"/>
</dbReference>
<dbReference type="HOGENOM" id="CLU_056788_1_0_1"/>
<evidence type="ECO:0000313" key="3">
    <source>
        <dbReference type="Proteomes" id="UP000054549"/>
    </source>
</evidence>
<reference evidence="2 3" key="1">
    <citation type="submission" date="2014-04" db="EMBL/GenBank/DDBJ databases">
        <title>Evolutionary Origins and Diversification of the Mycorrhizal Mutualists.</title>
        <authorList>
            <consortium name="DOE Joint Genome Institute"/>
            <consortium name="Mycorrhizal Genomics Consortium"/>
            <person name="Kohler A."/>
            <person name="Kuo A."/>
            <person name="Nagy L.G."/>
            <person name="Floudas D."/>
            <person name="Copeland A."/>
            <person name="Barry K.W."/>
            <person name="Cichocki N."/>
            <person name="Veneault-Fourrey C."/>
            <person name="LaButti K."/>
            <person name="Lindquist E.A."/>
            <person name="Lipzen A."/>
            <person name="Lundell T."/>
            <person name="Morin E."/>
            <person name="Murat C."/>
            <person name="Riley R."/>
            <person name="Ohm R."/>
            <person name="Sun H."/>
            <person name="Tunlid A."/>
            <person name="Henrissat B."/>
            <person name="Grigoriev I.V."/>
            <person name="Hibbett D.S."/>
            <person name="Martin F."/>
        </authorList>
    </citation>
    <scope>NUCLEOTIDE SEQUENCE [LARGE SCALE GENOMIC DNA]</scope>
    <source>
        <strain evidence="2 3">Koide BX008</strain>
    </source>
</reference>
<dbReference type="InParanoid" id="A0A0C2W908"/>
<dbReference type="InterPro" id="IPR036397">
    <property type="entry name" value="RNaseH_sf"/>
</dbReference>
<dbReference type="GO" id="GO:0003676">
    <property type="term" value="F:nucleic acid binding"/>
    <property type="evidence" value="ECO:0007669"/>
    <property type="project" value="InterPro"/>
</dbReference>
<dbReference type="NCBIfam" id="NF033545">
    <property type="entry name" value="transpos_IS630"/>
    <property type="match status" value="1"/>
</dbReference>